<reference evidence="1" key="1">
    <citation type="journal article" date="2021" name="Open Biol.">
        <title>Shared evolutionary footprints suggest mitochondrial oxidative damage underlies multiple complex I losses in fungi.</title>
        <authorList>
            <person name="Schikora-Tamarit M.A."/>
            <person name="Marcet-Houben M."/>
            <person name="Nosek J."/>
            <person name="Gabaldon T."/>
        </authorList>
    </citation>
    <scope>NUCLEOTIDE SEQUENCE</scope>
    <source>
        <strain evidence="1">CBS2887</strain>
    </source>
</reference>
<dbReference type="OrthoDB" id="10393984at2759"/>
<reference evidence="1" key="2">
    <citation type="submission" date="2021-01" db="EMBL/GenBank/DDBJ databases">
        <authorList>
            <person name="Schikora-Tamarit M.A."/>
        </authorList>
    </citation>
    <scope>NUCLEOTIDE SEQUENCE</scope>
    <source>
        <strain evidence="1">CBS2887</strain>
    </source>
</reference>
<organism evidence="1 2">
    <name type="scientific">Wickerhamomyces pijperi</name>
    <name type="common">Yeast</name>
    <name type="synonym">Pichia pijperi</name>
    <dbReference type="NCBI Taxonomy" id="599730"/>
    <lineage>
        <taxon>Eukaryota</taxon>
        <taxon>Fungi</taxon>
        <taxon>Dikarya</taxon>
        <taxon>Ascomycota</taxon>
        <taxon>Saccharomycotina</taxon>
        <taxon>Saccharomycetes</taxon>
        <taxon>Phaffomycetales</taxon>
        <taxon>Wickerhamomycetaceae</taxon>
        <taxon>Wickerhamomyces</taxon>
    </lineage>
</organism>
<dbReference type="EMBL" id="JAEUBG010001060">
    <property type="protein sequence ID" value="KAH3686977.1"/>
    <property type="molecule type" value="Genomic_DNA"/>
</dbReference>
<keyword evidence="2" id="KW-1185">Reference proteome</keyword>
<proteinExistence type="predicted"/>
<comment type="caution">
    <text evidence="1">The sequence shown here is derived from an EMBL/GenBank/DDBJ whole genome shotgun (WGS) entry which is preliminary data.</text>
</comment>
<evidence type="ECO:0000313" key="2">
    <source>
        <dbReference type="Proteomes" id="UP000774326"/>
    </source>
</evidence>
<name>A0A9P8QAG8_WICPI</name>
<sequence length="217" mass="23072">MMAASIPKNGKVAEPGLVGIPPAKGAIKWEPDSVCQKVSQITDLPLPILSLYHSHKSGAIGSPTEPRVLKEDKSYLSISSSPTLLINLKAVGATGDTVQTFVDNLLGVDSLTTSLTFVTGDDESGLGVNGNGVTLLDTPRGQDSGDFADLSQQFAKGDDSVFLFVVSFIDNSSLTWVGESVSINTVVRGVQFTVQEPGNVTRLQRARLDLVEWLRPC</sequence>
<protein>
    <submittedName>
        <fullName evidence="1">Uncharacterized protein</fullName>
    </submittedName>
</protein>
<accession>A0A9P8QAG8</accession>
<dbReference type="Proteomes" id="UP000774326">
    <property type="component" value="Unassembled WGS sequence"/>
</dbReference>
<dbReference type="AntiFam" id="ANF00075">
    <property type="entry name" value="Shadow ORF (opposite prpE)"/>
</dbReference>
<gene>
    <name evidence="1" type="ORF">WICPIJ_002046</name>
</gene>
<dbReference type="AlphaFoldDB" id="A0A9P8QAG8"/>
<evidence type="ECO:0000313" key="1">
    <source>
        <dbReference type="EMBL" id="KAH3686977.1"/>
    </source>
</evidence>